<keyword evidence="3" id="KW-1185">Reference proteome</keyword>
<accession>A0ABU6U1Z3</accession>
<organism evidence="2 3">
    <name type="scientific">Stylosanthes scabra</name>
    <dbReference type="NCBI Taxonomy" id="79078"/>
    <lineage>
        <taxon>Eukaryota</taxon>
        <taxon>Viridiplantae</taxon>
        <taxon>Streptophyta</taxon>
        <taxon>Embryophyta</taxon>
        <taxon>Tracheophyta</taxon>
        <taxon>Spermatophyta</taxon>
        <taxon>Magnoliopsida</taxon>
        <taxon>eudicotyledons</taxon>
        <taxon>Gunneridae</taxon>
        <taxon>Pentapetalae</taxon>
        <taxon>rosids</taxon>
        <taxon>fabids</taxon>
        <taxon>Fabales</taxon>
        <taxon>Fabaceae</taxon>
        <taxon>Papilionoideae</taxon>
        <taxon>50 kb inversion clade</taxon>
        <taxon>dalbergioids sensu lato</taxon>
        <taxon>Dalbergieae</taxon>
        <taxon>Pterocarpus clade</taxon>
        <taxon>Stylosanthes</taxon>
    </lineage>
</organism>
<gene>
    <name evidence="2" type="ORF">PIB30_002878</name>
</gene>
<comment type="caution">
    <text evidence="2">The sequence shown here is derived from an EMBL/GenBank/DDBJ whole genome shotgun (WGS) entry which is preliminary data.</text>
</comment>
<reference evidence="2 3" key="1">
    <citation type="journal article" date="2023" name="Plants (Basel)">
        <title>Bridging the Gap: Combining Genomics and Transcriptomics Approaches to Understand Stylosanthes scabra, an Orphan Legume from the Brazilian Caatinga.</title>
        <authorList>
            <person name="Ferreira-Neto J.R.C."/>
            <person name="da Silva M.D."/>
            <person name="Binneck E."/>
            <person name="de Melo N.F."/>
            <person name="da Silva R.H."/>
            <person name="de Melo A.L.T.M."/>
            <person name="Pandolfi V."/>
            <person name="Bustamante F.O."/>
            <person name="Brasileiro-Vidal A.C."/>
            <person name="Benko-Iseppon A.M."/>
        </authorList>
    </citation>
    <scope>NUCLEOTIDE SEQUENCE [LARGE SCALE GENOMIC DNA]</scope>
    <source>
        <tissue evidence="2">Leaves</tissue>
    </source>
</reference>
<feature type="region of interest" description="Disordered" evidence="1">
    <location>
        <begin position="1"/>
        <end position="21"/>
    </location>
</feature>
<evidence type="ECO:0000313" key="2">
    <source>
        <dbReference type="EMBL" id="MED6155147.1"/>
    </source>
</evidence>
<evidence type="ECO:0000256" key="1">
    <source>
        <dbReference type="SAM" id="MobiDB-lite"/>
    </source>
</evidence>
<dbReference type="Proteomes" id="UP001341840">
    <property type="component" value="Unassembled WGS sequence"/>
</dbReference>
<evidence type="ECO:0000313" key="3">
    <source>
        <dbReference type="Proteomes" id="UP001341840"/>
    </source>
</evidence>
<protein>
    <submittedName>
        <fullName evidence="2">Uncharacterized protein</fullName>
    </submittedName>
</protein>
<feature type="compositionally biased region" description="Acidic residues" evidence="1">
    <location>
        <begin position="1"/>
        <end position="13"/>
    </location>
</feature>
<sequence>MSSPDLDDTDPEDEHYNLEANVDESLEEHLDNLSERKDVERCDKETHRKNRDLWKFHVIENGVERPEDIIANQVFSLPIDGQVVLSFDTLLQPCGEAGGLLARFLGSISNDFSLFSIGVRS</sequence>
<proteinExistence type="predicted"/>
<dbReference type="EMBL" id="JASCZI010120834">
    <property type="protein sequence ID" value="MED6155147.1"/>
    <property type="molecule type" value="Genomic_DNA"/>
</dbReference>
<name>A0ABU6U1Z3_9FABA</name>